<protein>
    <recommendedName>
        <fullName evidence="8">Phosphoribosylaminoimidazole-succinocarboxamide synthase</fullName>
        <ecNumber evidence="8">6.3.2.6</ecNumber>
    </recommendedName>
    <alternativeName>
        <fullName evidence="8">SAICAR synthetase</fullName>
    </alternativeName>
</protein>
<comment type="caution">
    <text evidence="10">The sequence shown here is derived from an EMBL/GenBank/DDBJ whole genome shotgun (WGS) entry which is preliminary data.</text>
</comment>
<dbReference type="RefSeq" id="WP_408181857.1">
    <property type="nucleotide sequence ID" value="NZ_JAQQEZ010000056.1"/>
</dbReference>
<keyword evidence="11" id="KW-1185">Reference proteome</keyword>
<evidence type="ECO:0000256" key="6">
    <source>
        <dbReference type="ARBA" id="ARBA00022840"/>
    </source>
</evidence>
<keyword evidence="6 8" id="KW-0067">ATP-binding</keyword>
<evidence type="ECO:0000256" key="5">
    <source>
        <dbReference type="ARBA" id="ARBA00022755"/>
    </source>
</evidence>
<evidence type="ECO:0000256" key="2">
    <source>
        <dbReference type="ARBA" id="ARBA00010190"/>
    </source>
</evidence>
<dbReference type="Gene3D" id="3.30.200.20">
    <property type="entry name" value="Phosphorylase Kinase, domain 1"/>
    <property type="match status" value="1"/>
</dbReference>
<dbReference type="Pfam" id="PF01259">
    <property type="entry name" value="SAICAR_synt"/>
    <property type="match status" value="1"/>
</dbReference>
<dbReference type="PROSITE" id="PS01058">
    <property type="entry name" value="SAICAR_SYNTHETASE_2"/>
    <property type="match status" value="1"/>
</dbReference>
<dbReference type="PANTHER" id="PTHR43700">
    <property type="entry name" value="PHOSPHORIBOSYLAMINOIMIDAZOLE-SUCCINOCARBOXAMIDE SYNTHASE"/>
    <property type="match status" value="1"/>
</dbReference>
<evidence type="ECO:0000259" key="9">
    <source>
        <dbReference type="Pfam" id="PF01259"/>
    </source>
</evidence>
<evidence type="ECO:0000313" key="11">
    <source>
        <dbReference type="Proteomes" id="UP001629230"/>
    </source>
</evidence>
<dbReference type="InterPro" id="IPR001636">
    <property type="entry name" value="SAICAR_synth"/>
</dbReference>
<dbReference type="Proteomes" id="UP001629230">
    <property type="component" value="Unassembled WGS sequence"/>
</dbReference>
<evidence type="ECO:0000256" key="8">
    <source>
        <dbReference type="HAMAP-Rule" id="MF_00137"/>
    </source>
</evidence>
<dbReference type="SUPFAM" id="SSF56104">
    <property type="entry name" value="SAICAR synthase-like"/>
    <property type="match status" value="1"/>
</dbReference>
<keyword evidence="5 8" id="KW-0658">Purine biosynthesis</keyword>
<dbReference type="EMBL" id="JAQQEZ010000056">
    <property type="protein sequence ID" value="MFM0007276.1"/>
    <property type="molecule type" value="Genomic_DNA"/>
</dbReference>
<dbReference type="HAMAP" id="MF_00137">
    <property type="entry name" value="SAICAR_synth"/>
    <property type="match status" value="1"/>
</dbReference>
<dbReference type="NCBIfam" id="TIGR00081">
    <property type="entry name" value="purC"/>
    <property type="match status" value="1"/>
</dbReference>
<organism evidence="10 11">
    <name type="scientific">Paraburkholderia dipogonis</name>
    <dbReference type="NCBI Taxonomy" id="1211383"/>
    <lineage>
        <taxon>Bacteria</taxon>
        <taxon>Pseudomonadati</taxon>
        <taxon>Pseudomonadota</taxon>
        <taxon>Betaproteobacteria</taxon>
        <taxon>Burkholderiales</taxon>
        <taxon>Burkholderiaceae</taxon>
        <taxon>Paraburkholderia</taxon>
    </lineage>
</organism>
<dbReference type="Gene3D" id="3.30.470.20">
    <property type="entry name" value="ATP-grasp fold, B domain"/>
    <property type="match status" value="1"/>
</dbReference>
<comment type="pathway">
    <text evidence="1 8">Purine metabolism; IMP biosynthesis via de novo pathway; 5-amino-1-(5-phospho-D-ribosyl)imidazole-4-carboxamide from 5-amino-1-(5-phospho-D-ribosyl)imidazole-4-carboxylate: step 1/2.</text>
</comment>
<reference evidence="10 11" key="1">
    <citation type="journal article" date="2024" name="Chem. Sci.">
        <title>Discovery of megapolipeptins by genome mining of a Burkholderiales bacteria collection.</title>
        <authorList>
            <person name="Paulo B.S."/>
            <person name="Recchia M.J.J."/>
            <person name="Lee S."/>
            <person name="Fergusson C.H."/>
            <person name="Romanowski S.B."/>
            <person name="Hernandez A."/>
            <person name="Krull N."/>
            <person name="Liu D.Y."/>
            <person name="Cavanagh H."/>
            <person name="Bos A."/>
            <person name="Gray C.A."/>
            <person name="Murphy B.T."/>
            <person name="Linington R.G."/>
            <person name="Eustaquio A.S."/>
        </authorList>
    </citation>
    <scope>NUCLEOTIDE SEQUENCE [LARGE SCALE GENOMIC DNA]</scope>
    <source>
        <strain evidence="10 11">RL17-350-BIC-A</strain>
    </source>
</reference>
<gene>
    <name evidence="8" type="primary">purC</name>
    <name evidence="10" type="ORF">PQR57_40775</name>
</gene>
<dbReference type="CDD" id="cd01414">
    <property type="entry name" value="SAICAR_synt_Sc"/>
    <property type="match status" value="1"/>
</dbReference>
<sequence length="296" mass="33023">MSTLYESTLRSLPLLGRGKVRDNYAVGNDQLLIVTTDRLSAFDVIMGEPIPNKGRVLNEMANFWFEKLKHVVPNHLTGVAPESVVAADEVEQVKGRAVVVKRLEPILVEAVVRGYLAGSGWKDYQATGSVCGVELPLGLQNAQKLPEPIFTPAAKAEMGHHDENITYNEMERRIGTELSATIRDISIKLYKEAADYAATRGIIIADTKFEFGLDNHGKLYLMDEALTADSSRFWPADQYQVGTNPPSFDKQFVRDWLETQPWKKEPPAPKLPDDVVTKTGEKYQEALERLTGHKLA</sequence>
<evidence type="ECO:0000256" key="3">
    <source>
        <dbReference type="ARBA" id="ARBA00022598"/>
    </source>
</evidence>
<keyword evidence="4 8" id="KW-0547">Nucleotide-binding</keyword>
<evidence type="ECO:0000256" key="1">
    <source>
        <dbReference type="ARBA" id="ARBA00004672"/>
    </source>
</evidence>
<comment type="similarity">
    <text evidence="2 8">Belongs to the SAICAR synthetase family.</text>
</comment>
<dbReference type="GO" id="GO:0004639">
    <property type="term" value="F:phosphoribosylaminoimidazolesuccinocarboxamide synthase activity"/>
    <property type="evidence" value="ECO:0007669"/>
    <property type="project" value="UniProtKB-EC"/>
</dbReference>
<evidence type="ECO:0000313" key="10">
    <source>
        <dbReference type="EMBL" id="MFM0007276.1"/>
    </source>
</evidence>
<dbReference type="EC" id="6.3.2.6" evidence="8"/>
<evidence type="ECO:0000256" key="7">
    <source>
        <dbReference type="ARBA" id="ARBA00048475"/>
    </source>
</evidence>
<evidence type="ECO:0000256" key="4">
    <source>
        <dbReference type="ARBA" id="ARBA00022741"/>
    </source>
</evidence>
<name>A0ABW9B5J9_9BURK</name>
<dbReference type="NCBIfam" id="NF010568">
    <property type="entry name" value="PRK13961.1"/>
    <property type="match status" value="1"/>
</dbReference>
<feature type="domain" description="SAICAR synthetase/ADE2 N-terminal" evidence="9">
    <location>
        <begin position="15"/>
        <end position="267"/>
    </location>
</feature>
<accession>A0ABW9B5J9</accession>
<dbReference type="PROSITE" id="PS01057">
    <property type="entry name" value="SAICAR_SYNTHETASE_1"/>
    <property type="match status" value="1"/>
</dbReference>
<keyword evidence="3 8" id="KW-0436">Ligase</keyword>
<dbReference type="PANTHER" id="PTHR43700:SF1">
    <property type="entry name" value="PHOSPHORIBOSYLAMINOIMIDAZOLE-SUCCINOCARBOXAMIDE SYNTHASE"/>
    <property type="match status" value="1"/>
</dbReference>
<comment type="catalytic activity">
    <reaction evidence="7 8">
        <text>5-amino-1-(5-phospho-D-ribosyl)imidazole-4-carboxylate + L-aspartate + ATP = (2S)-2-[5-amino-1-(5-phospho-beta-D-ribosyl)imidazole-4-carboxamido]succinate + ADP + phosphate + 2 H(+)</text>
        <dbReference type="Rhea" id="RHEA:22628"/>
        <dbReference type="ChEBI" id="CHEBI:15378"/>
        <dbReference type="ChEBI" id="CHEBI:29991"/>
        <dbReference type="ChEBI" id="CHEBI:30616"/>
        <dbReference type="ChEBI" id="CHEBI:43474"/>
        <dbReference type="ChEBI" id="CHEBI:58443"/>
        <dbReference type="ChEBI" id="CHEBI:77657"/>
        <dbReference type="ChEBI" id="CHEBI:456216"/>
        <dbReference type="EC" id="6.3.2.6"/>
    </reaction>
</comment>
<dbReference type="InterPro" id="IPR018236">
    <property type="entry name" value="SAICAR_synthetase_CS"/>
</dbReference>
<proteinExistence type="inferred from homology"/>
<dbReference type="InterPro" id="IPR028923">
    <property type="entry name" value="SAICAR_synt/ADE2_N"/>
</dbReference>